<feature type="transmembrane region" description="Helical" evidence="1">
    <location>
        <begin position="24"/>
        <end position="42"/>
    </location>
</feature>
<dbReference type="EMBL" id="CP002355">
    <property type="protein sequence ID" value="ADR34898.1"/>
    <property type="molecule type" value="Genomic_DNA"/>
</dbReference>
<dbReference type="KEGG" id="sku:Sulku_2238"/>
<keyword evidence="3" id="KW-1185">Reference proteome</keyword>
<reference evidence="2 3" key="1">
    <citation type="journal article" date="2012" name="Stand. Genomic Sci.">
        <title>Complete genome sequence of the sulfur compounds oxidizing chemolithoautotroph Sulfuricurvum kujiense type strain (YK-1(T)).</title>
        <authorList>
            <person name="Han C."/>
            <person name="Kotsyurbenko O."/>
            <person name="Chertkov O."/>
            <person name="Held B."/>
            <person name="Lapidus A."/>
            <person name="Nolan M."/>
            <person name="Lucas S."/>
            <person name="Hammon N."/>
            <person name="Deshpande S."/>
            <person name="Cheng J.F."/>
            <person name="Tapia R."/>
            <person name="Goodwin L.A."/>
            <person name="Pitluck S."/>
            <person name="Liolios K."/>
            <person name="Pagani I."/>
            <person name="Ivanova N."/>
            <person name="Mavromatis K."/>
            <person name="Mikhailova N."/>
            <person name="Pati A."/>
            <person name="Chen A."/>
            <person name="Palaniappan K."/>
            <person name="Land M."/>
            <person name="Hauser L."/>
            <person name="Chang Y.J."/>
            <person name="Jeffries C.D."/>
            <person name="Brambilla E.M."/>
            <person name="Rohde M."/>
            <person name="Spring S."/>
            <person name="Sikorski J."/>
            <person name="Goker M."/>
            <person name="Woyke T."/>
            <person name="Bristow J."/>
            <person name="Eisen J.A."/>
            <person name="Markowitz V."/>
            <person name="Hugenholtz P."/>
            <person name="Kyrpides N.C."/>
            <person name="Klenk H.P."/>
            <person name="Detter J.C."/>
        </authorList>
    </citation>
    <scope>NUCLEOTIDE SEQUENCE [LARGE SCALE GENOMIC DNA]</scope>
    <source>
        <strain evidence="3">ATCC BAA-921 / DSM 16994 / JCM 11577 / YK-1</strain>
    </source>
</reference>
<organism evidence="2 3">
    <name type="scientific">Sulfuricurvum kujiense (strain ATCC BAA-921 / DSM 16994 / JCM 11577 / YK-1)</name>
    <dbReference type="NCBI Taxonomy" id="709032"/>
    <lineage>
        <taxon>Bacteria</taxon>
        <taxon>Pseudomonadati</taxon>
        <taxon>Campylobacterota</taxon>
        <taxon>Epsilonproteobacteria</taxon>
        <taxon>Campylobacterales</taxon>
        <taxon>Sulfurimonadaceae</taxon>
        <taxon>Sulfuricurvum</taxon>
    </lineage>
</organism>
<protein>
    <recommendedName>
        <fullName evidence="4">Pilus assembly protein PilO</fullName>
    </recommendedName>
</protein>
<evidence type="ECO:0000313" key="2">
    <source>
        <dbReference type="EMBL" id="ADR34898.1"/>
    </source>
</evidence>
<name>E4TWQ2_SULKY</name>
<gene>
    <name evidence="2" type="ordered locus">Sulku_2238</name>
</gene>
<keyword evidence="1" id="KW-0812">Transmembrane</keyword>
<sequence length="209" mass="23900">MSSFDNRLSALDEQLEAYEPFKRWAIYLGISIGIIVISWVSFASDMLHELKTVQEETRALESKIKQNSPEAYQNKISGLNRLLNDKELSLIDLKNKKELLLLQMSQSKGLVFDNRQYADTLDLLLKRSVELGLNIESMHSENTDEVFYGRIKKFKTLIITGSGKFRSIAAFLSFIEEQKTLVKIEKIQIRSDEKNPSFEATVLYLGAAL</sequence>
<dbReference type="OrthoDB" id="9834853at2"/>
<evidence type="ECO:0008006" key="4">
    <source>
        <dbReference type="Google" id="ProtNLM"/>
    </source>
</evidence>
<evidence type="ECO:0000256" key="1">
    <source>
        <dbReference type="SAM" id="Phobius"/>
    </source>
</evidence>
<evidence type="ECO:0000313" key="3">
    <source>
        <dbReference type="Proteomes" id="UP000008721"/>
    </source>
</evidence>
<keyword evidence="1" id="KW-0472">Membrane</keyword>
<dbReference type="RefSeq" id="WP_013461095.1">
    <property type="nucleotide sequence ID" value="NC_014762.1"/>
</dbReference>
<dbReference type="HOGENOM" id="CLU_1313558_0_0_7"/>
<keyword evidence="1" id="KW-1133">Transmembrane helix</keyword>
<dbReference type="Proteomes" id="UP000008721">
    <property type="component" value="Chromosome"/>
</dbReference>
<accession>E4TWQ2</accession>
<proteinExistence type="predicted"/>
<dbReference type="AlphaFoldDB" id="E4TWQ2"/>
<dbReference type="STRING" id="709032.Sulku_2238"/>